<feature type="compositionally biased region" description="Basic and acidic residues" evidence="1">
    <location>
        <begin position="360"/>
        <end position="390"/>
    </location>
</feature>
<proteinExistence type="predicted"/>
<protein>
    <submittedName>
        <fullName evidence="2">Uncharacterized protein</fullName>
    </submittedName>
</protein>
<organism evidence="2 3">
    <name type="scientific">Pinctada imbricata</name>
    <name type="common">Atlantic pearl-oyster</name>
    <name type="synonym">Pinctada martensii</name>
    <dbReference type="NCBI Taxonomy" id="66713"/>
    <lineage>
        <taxon>Eukaryota</taxon>
        <taxon>Metazoa</taxon>
        <taxon>Spiralia</taxon>
        <taxon>Lophotrochozoa</taxon>
        <taxon>Mollusca</taxon>
        <taxon>Bivalvia</taxon>
        <taxon>Autobranchia</taxon>
        <taxon>Pteriomorphia</taxon>
        <taxon>Pterioida</taxon>
        <taxon>Pterioidea</taxon>
        <taxon>Pteriidae</taxon>
        <taxon>Pinctada</taxon>
    </lineage>
</organism>
<evidence type="ECO:0000256" key="1">
    <source>
        <dbReference type="SAM" id="MobiDB-lite"/>
    </source>
</evidence>
<evidence type="ECO:0000313" key="3">
    <source>
        <dbReference type="Proteomes" id="UP001186944"/>
    </source>
</evidence>
<gene>
    <name evidence="2" type="ORF">FSP39_004553</name>
</gene>
<dbReference type="Proteomes" id="UP001186944">
    <property type="component" value="Unassembled WGS sequence"/>
</dbReference>
<comment type="caution">
    <text evidence="2">The sequence shown here is derived from an EMBL/GenBank/DDBJ whole genome shotgun (WGS) entry which is preliminary data.</text>
</comment>
<accession>A0AA88XRM1</accession>
<keyword evidence="3" id="KW-1185">Reference proteome</keyword>
<feature type="region of interest" description="Disordered" evidence="1">
    <location>
        <begin position="237"/>
        <end position="332"/>
    </location>
</feature>
<feature type="compositionally biased region" description="Basic and acidic residues" evidence="1">
    <location>
        <begin position="311"/>
        <end position="321"/>
    </location>
</feature>
<evidence type="ECO:0000313" key="2">
    <source>
        <dbReference type="EMBL" id="KAK3087317.1"/>
    </source>
</evidence>
<feature type="region of interest" description="Disordered" evidence="1">
    <location>
        <begin position="352"/>
        <end position="472"/>
    </location>
</feature>
<feature type="compositionally biased region" description="Acidic residues" evidence="1">
    <location>
        <begin position="269"/>
        <end position="280"/>
    </location>
</feature>
<sequence>METIFEFDEEDEYSLPDFFKHFKDKLPMLVIVTGGDYGLTRWDDLCNDTVLRYHRHYGLKRVVAKPSNEFMMHRREYLSIPVLAPYRYTIASRKQTDEKELTMEEILATHKLPVLVQFSRKKIPEVFKEHAGTSILIQKVYEEYYLQGNAFIDDEMQTPQMTNFLSPSIFVSPILGLKDRRKEDFEKYKQDLDEYVEKNVTFSPQDCNLEVKKFRYGDKGFEGVVDIDEVLPFMDKGETEAPKLPPRRGASVDTQNQSDEYYAMPSIESTDDEEEEDNGNYEEVKDDFIAKKLPPKPIQRKLSQEPPDLPPRPHGDEREQSRIGMKSNTKTVGGKVDYANDVLCQVLPFQPENANLKGGSKKEDDKGVSEPAKDTPHKDMTSAYESDRSSESASSEYLSIKEIGEHNADSPSKLTRGYPTITGCSKQSKTPNAKAQSRQAQKGTRNVNAQHRNIKHKGLHINQRDQWATGAD</sequence>
<reference evidence="2" key="1">
    <citation type="submission" date="2019-08" db="EMBL/GenBank/DDBJ databases">
        <title>The improved chromosome-level genome for the pearl oyster Pinctada fucata martensii using PacBio sequencing and Hi-C.</title>
        <authorList>
            <person name="Zheng Z."/>
        </authorList>
    </citation>
    <scope>NUCLEOTIDE SEQUENCE</scope>
    <source>
        <strain evidence="2">ZZ-2019</strain>
        <tissue evidence="2">Adductor muscle</tissue>
    </source>
</reference>
<name>A0AA88XRM1_PINIB</name>
<dbReference type="AlphaFoldDB" id="A0AA88XRM1"/>
<feature type="compositionally biased region" description="Polar residues" evidence="1">
    <location>
        <begin position="422"/>
        <end position="451"/>
    </location>
</feature>
<dbReference type="EMBL" id="VSWD01000011">
    <property type="protein sequence ID" value="KAK3087317.1"/>
    <property type="molecule type" value="Genomic_DNA"/>
</dbReference>